<keyword evidence="2" id="KW-1185">Reference proteome</keyword>
<gene>
    <name evidence="1" type="ORF">SAMN04488518_11734</name>
</gene>
<evidence type="ECO:0000313" key="1">
    <source>
        <dbReference type="EMBL" id="SFL11944.1"/>
    </source>
</evidence>
<reference evidence="1 2" key="1">
    <citation type="submission" date="2016-10" db="EMBL/GenBank/DDBJ databases">
        <authorList>
            <person name="Varghese N."/>
            <person name="Submissions S."/>
        </authorList>
    </citation>
    <scope>NUCLEOTIDE SEQUENCE [LARGE SCALE GENOMIC DNA]</scope>
    <source>
        <strain evidence="1 2">DSM 16392</strain>
    </source>
</reference>
<name>A0A1I4F204_9HYPH</name>
<sequence length="110" mass="12210">MMTNQVIEFAPFHLAEGKSESDLVAASERFQTEFLNEHKGFVRRSLVKHEDGAYADIVVWADSSASEKAFAAAGKHEAGQSYFSMIDMSREHQPRKAGAMEFFSVVGTYG</sequence>
<dbReference type="InterPro" id="IPR011008">
    <property type="entry name" value="Dimeric_a/b-barrel"/>
</dbReference>
<accession>A0A1I4F204</accession>
<dbReference type="EMBL" id="FOSK01000017">
    <property type="protein sequence ID" value="SFL11944.1"/>
    <property type="molecule type" value="Genomic_DNA"/>
</dbReference>
<protein>
    <recommendedName>
        <fullName evidence="3">ABM domain-containing protein</fullName>
    </recommendedName>
</protein>
<evidence type="ECO:0008006" key="3">
    <source>
        <dbReference type="Google" id="ProtNLM"/>
    </source>
</evidence>
<organism evidence="1 2">
    <name type="scientific">Pseudovibrio ascidiaceicola</name>
    <dbReference type="NCBI Taxonomy" id="285279"/>
    <lineage>
        <taxon>Bacteria</taxon>
        <taxon>Pseudomonadati</taxon>
        <taxon>Pseudomonadota</taxon>
        <taxon>Alphaproteobacteria</taxon>
        <taxon>Hyphomicrobiales</taxon>
        <taxon>Stappiaceae</taxon>
        <taxon>Pseudovibrio</taxon>
    </lineage>
</organism>
<comment type="caution">
    <text evidence="1">The sequence shown here is derived from an EMBL/GenBank/DDBJ whole genome shotgun (WGS) entry which is preliminary data.</text>
</comment>
<proteinExistence type="predicted"/>
<evidence type="ECO:0000313" key="2">
    <source>
        <dbReference type="Proteomes" id="UP000199598"/>
    </source>
</evidence>
<dbReference type="Proteomes" id="UP000199598">
    <property type="component" value="Unassembled WGS sequence"/>
</dbReference>
<dbReference type="SUPFAM" id="SSF54909">
    <property type="entry name" value="Dimeric alpha+beta barrel"/>
    <property type="match status" value="1"/>
</dbReference>